<dbReference type="Proteomes" id="UP000531659">
    <property type="component" value="Unassembled WGS sequence"/>
</dbReference>
<dbReference type="InterPro" id="IPR001173">
    <property type="entry name" value="Glyco_trans_2-like"/>
</dbReference>
<proteinExistence type="predicted"/>
<dbReference type="EMBL" id="JABEYB010000030">
    <property type="protein sequence ID" value="NNU78678.1"/>
    <property type="molecule type" value="Genomic_DNA"/>
</dbReference>
<dbReference type="GO" id="GO:0016758">
    <property type="term" value="F:hexosyltransferase activity"/>
    <property type="evidence" value="ECO:0007669"/>
    <property type="project" value="UniProtKB-ARBA"/>
</dbReference>
<dbReference type="PANTHER" id="PTHR22916">
    <property type="entry name" value="GLYCOSYLTRANSFERASE"/>
    <property type="match status" value="1"/>
</dbReference>
<dbReference type="CDD" id="cd00761">
    <property type="entry name" value="Glyco_tranf_GTA_type"/>
    <property type="match status" value="1"/>
</dbReference>
<keyword evidence="2" id="KW-0808">Transferase</keyword>
<dbReference type="RefSeq" id="WP_171299215.1">
    <property type="nucleotide sequence ID" value="NZ_CP087098.1"/>
</dbReference>
<sequence length="301" mass="34869">MSNNETKALLSIAIPTYNRANFLDKCLDSIYSEVNNDPIFEIVISDNASTDNTYEIVQKYKQTHNNNIVYYRQHENVGFSKNFKKVLELATGEYINPHGDDDFFNTGMIYEIINLIHKNKDCSVMYTSWKNVPLNITCGINMNNYLNELNGINFITSMIIKNEDYKKIEDKDKFLNTEINQVYIQLELLKINPKYCILHGNIFRIDSGGAPYSGYNLSDAAINNYFDILESYSKYGLDIETLKNEKIKVLNSIIFPSIYKVINRASEIDLDGLVEAFIKYYSNEVYFEEKLNEIKSLLKLI</sequence>
<feature type="domain" description="Glycosyltransferase 2-like" evidence="1">
    <location>
        <begin position="11"/>
        <end position="124"/>
    </location>
</feature>
<dbReference type="AlphaFoldDB" id="A0A7Y3T0X9"/>
<dbReference type="PANTHER" id="PTHR22916:SF3">
    <property type="entry name" value="UDP-GLCNAC:BETAGAL BETA-1,3-N-ACETYLGLUCOSAMINYLTRANSFERASE-LIKE PROTEIN 1"/>
    <property type="match status" value="1"/>
</dbReference>
<evidence type="ECO:0000313" key="2">
    <source>
        <dbReference type="EMBL" id="NNU78678.1"/>
    </source>
</evidence>
<accession>A0A7Y3T0X9</accession>
<evidence type="ECO:0000259" key="1">
    <source>
        <dbReference type="Pfam" id="PF00535"/>
    </source>
</evidence>
<protein>
    <submittedName>
        <fullName evidence="2">Glycosyltransferase family 2 protein</fullName>
    </submittedName>
</protein>
<comment type="caution">
    <text evidence="2">The sequence shown here is derived from an EMBL/GenBank/DDBJ whole genome shotgun (WGS) entry which is preliminary data.</text>
</comment>
<dbReference type="SUPFAM" id="SSF53448">
    <property type="entry name" value="Nucleotide-diphospho-sugar transferases"/>
    <property type="match status" value="1"/>
</dbReference>
<reference evidence="2 3" key="1">
    <citation type="submission" date="2020-05" db="EMBL/GenBank/DDBJ databases">
        <title>Complete genome of Clostridium estertheticum subspecies estertheticum, isolated from Vacuum packed lamb meat from New Zealand imported to Switzerland.</title>
        <authorList>
            <person name="Wambui J."/>
            <person name="Stevens M.J.A."/>
            <person name="Stephan R."/>
        </authorList>
    </citation>
    <scope>NUCLEOTIDE SEQUENCE [LARGE SCALE GENOMIC DNA]</scope>
    <source>
        <strain evidence="2 3">CEST001</strain>
    </source>
</reference>
<dbReference type="Gene3D" id="3.90.550.10">
    <property type="entry name" value="Spore Coat Polysaccharide Biosynthesis Protein SpsA, Chain A"/>
    <property type="match status" value="1"/>
</dbReference>
<dbReference type="InterPro" id="IPR029044">
    <property type="entry name" value="Nucleotide-diphossugar_trans"/>
</dbReference>
<evidence type="ECO:0000313" key="3">
    <source>
        <dbReference type="Proteomes" id="UP000531659"/>
    </source>
</evidence>
<gene>
    <name evidence="2" type="ORF">HLQ16_22585</name>
</gene>
<organism evidence="2 3">
    <name type="scientific">Clostridium estertheticum</name>
    <dbReference type="NCBI Taxonomy" id="238834"/>
    <lineage>
        <taxon>Bacteria</taxon>
        <taxon>Bacillati</taxon>
        <taxon>Bacillota</taxon>
        <taxon>Clostridia</taxon>
        <taxon>Eubacteriales</taxon>
        <taxon>Clostridiaceae</taxon>
        <taxon>Clostridium</taxon>
    </lineage>
</organism>
<name>A0A7Y3T0X9_9CLOT</name>
<dbReference type="Pfam" id="PF00535">
    <property type="entry name" value="Glycos_transf_2"/>
    <property type="match status" value="1"/>
</dbReference>